<dbReference type="Gene3D" id="3.10.100.10">
    <property type="entry name" value="Mannose-Binding Protein A, subunit A"/>
    <property type="match status" value="1"/>
</dbReference>
<evidence type="ECO:0000313" key="6">
    <source>
        <dbReference type="EMBL" id="VDO09292.1"/>
    </source>
</evidence>
<dbReference type="InterPro" id="IPR016187">
    <property type="entry name" value="CTDL_fold"/>
</dbReference>
<organism evidence="8">
    <name type="scientific">Rodentolepis nana</name>
    <name type="common">Dwarf tapeworm</name>
    <name type="synonym">Hymenolepis nana</name>
    <dbReference type="NCBI Taxonomy" id="102285"/>
    <lineage>
        <taxon>Eukaryota</taxon>
        <taxon>Metazoa</taxon>
        <taxon>Spiralia</taxon>
        <taxon>Lophotrochozoa</taxon>
        <taxon>Platyhelminthes</taxon>
        <taxon>Cestoda</taxon>
        <taxon>Eucestoda</taxon>
        <taxon>Cyclophyllidea</taxon>
        <taxon>Hymenolepididae</taxon>
        <taxon>Rodentolepis</taxon>
    </lineage>
</organism>
<dbReference type="Pfam" id="PF00059">
    <property type="entry name" value="Lectin_C"/>
    <property type="match status" value="1"/>
</dbReference>
<keyword evidence="3" id="KW-0325">Glycoprotein</keyword>
<dbReference type="Pfam" id="PF16184">
    <property type="entry name" value="Cadherin_3"/>
    <property type="match status" value="1"/>
</dbReference>
<dbReference type="InterPro" id="IPR051561">
    <property type="entry name" value="FRAS1_ECM"/>
</dbReference>
<dbReference type="OrthoDB" id="430044at2759"/>
<dbReference type="Gene3D" id="2.60.40.2030">
    <property type="match status" value="1"/>
</dbReference>
<name>A0A158QJ58_RODNA</name>
<dbReference type="PROSITE" id="PS51854">
    <property type="entry name" value="CSPG"/>
    <property type="match status" value="1"/>
</dbReference>
<evidence type="ECO:0000256" key="2">
    <source>
        <dbReference type="ARBA" id="ARBA00022737"/>
    </source>
</evidence>
<dbReference type="GO" id="GO:0009653">
    <property type="term" value="P:anatomical structure morphogenesis"/>
    <property type="evidence" value="ECO:0007669"/>
    <property type="project" value="TreeGrafter"/>
</dbReference>
<evidence type="ECO:0000313" key="8">
    <source>
        <dbReference type="WBParaSite" id="HNAJ_0001100901-mRNA-1"/>
    </source>
</evidence>
<dbReference type="InterPro" id="IPR038081">
    <property type="entry name" value="CalX-like_sf"/>
</dbReference>
<keyword evidence="7" id="KW-1185">Reference proteome</keyword>
<accession>A0A158QJ58</accession>
<dbReference type="WBParaSite" id="HNAJ_0001100901-mRNA-1">
    <property type="protein sequence ID" value="HNAJ_0001100901-mRNA-1"/>
    <property type="gene ID" value="HNAJ_0001100901"/>
</dbReference>
<dbReference type="STRING" id="102285.A0A158QJ58"/>
<evidence type="ECO:0000256" key="4">
    <source>
        <dbReference type="PROSITE-ProRule" id="PRU01201"/>
    </source>
</evidence>
<keyword evidence="1" id="KW-0732">Signal</keyword>
<reference evidence="6 7" key="2">
    <citation type="submission" date="2018-11" db="EMBL/GenBank/DDBJ databases">
        <authorList>
            <consortium name="Pathogen Informatics"/>
        </authorList>
    </citation>
    <scope>NUCLEOTIDE SEQUENCE [LARGE SCALE GENOMIC DNA]</scope>
</reference>
<evidence type="ECO:0000259" key="5">
    <source>
        <dbReference type="PROSITE" id="PS50041"/>
    </source>
</evidence>
<dbReference type="SUPFAM" id="SSF56436">
    <property type="entry name" value="C-type lectin-like"/>
    <property type="match status" value="1"/>
</dbReference>
<dbReference type="PANTHER" id="PTHR45739">
    <property type="entry name" value="MATRIX PROTEIN, PUTATIVE-RELATED"/>
    <property type="match status" value="1"/>
</dbReference>
<dbReference type="Proteomes" id="UP000278807">
    <property type="component" value="Unassembled WGS sequence"/>
</dbReference>
<feature type="domain" description="C-type lectin" evidence="5">
    <location>
        <begin position="2038"/>
        <end position="2128"/>
    </location>
</feature>
<reference evidence="8" key="1">
    <citation type="submission" date="2016-04" db="UniProtKB">
        <authorList>
            <consortium name="WormBaseParasite"/>
        </authorList>
    </citation>
    <scope>IDENTIFICATION</scope>
</reference>
<sequence length="2217" mass="250359">MTKTPAYLHRNPDSPETDFVPLQVTIYKKSVGGDLEFVTRESKYIKVNIAGARKLEPPMIRIFRQVNLTHIGGSFAVLPKDCIHVVNPNLEDLLEVNITKVEGPLYAQLVNLRDPTQAVLSFRIAELRKGLIALQLLNYAEMLEKVFTLTLVAIDPFMQVSEPVNLRLVSRLQPVFSTRLLGSTLGVKPFVFQVFSLPLLSYTGAVSIVQKHNLQVVGYIDESMVRFQVLANKEEEEYFKFSNVTGTGGGQLQFKGRSLVGSESLGGYWTLNEIAGQQLVYAHPGSLNPSVDRFRLRPSLDIAKIGGYNRLISKQRKRRNVGVSESELELPVRIVRLYDKARENPLKQGVNIHLLQGDIHCFTSEELINSATLEAARADFIDMKFDVKSHPTQGRLVRRSSLLQVAGGNSTDENGNHQLTSVTEIDDSAELNSEYNKKGNISSISLMDLERGEVCYLSVRRDSRTDIIEVQQSGESRFLKESITVNILPKPKYQLTQRSDPTQPHMEVAESNNFAVLQPTHLRHVVRPTRQWLRSSAHNLVPIMPNSTGLVYKVTMHPWFVTPNEANLDAGRLVSLSAMNAAQLEGDMALRPGLTNLLRELEPTGLSEFTQAQIDAGDIVYVPPTKDIGPSDQIVEFKYTVSATGIPPMVEKSFRLKVLAEDNKKPILKASYSSDGELVLDNGVFDLSDEDTFFDRLRLKLTKAPKYGGLFEMIQLKREPLGLNTTEMENTTTTTSAPSVTRRKIVEDEEIPASWIVQGRLNYIQDGSNVKEDAFKLTATDGHQDADPLNLSIQIRPRILLEPTWNLLVNNSIIVEENSTVTLHPSVFPALTPPPIGGPRFFVVVPPTKGKLLLDRRRKTAQFTTNDVANSRISYSHGPAEVGTKQKVDLVRIWDFKTGKLFSLNFTLLPVNSQPPHINVLAPLQVKEGGTVVLNHQTITIRDPDTVDSEIKIKMVTHPKWGHLELQPQNLTSIGMTDFAFSAEDLASGRVFYVNSRHKEGLESVSDIFSIRAYDEKFPSRESTAIHVSIHPVNDEMPAVRLVEYFAVPLKGRRVLTPYLFSVSDKDVPRDILEISFPKLPRFGHITVYWQHGEQYTITQASAPIAESYLGMMNLVYIQNGSVELPARDSFTVSVSDGLHVVKKSTQVLLRPENRYPPELRITSEGGLVLEGLAWRQLTSVLYVSDPDTSPEDLAIIIVRAPKLGQVERLQRQDVTGIPANEDLIEAAMEKYEAEIGEERKDAKNLREGDRFTKRQLDTGRIYYTYTGEYTSTYVYDSITLSVTDGQFESGSIDLPIRIRATKGRANPMVQSQSSLNAEVLDRSRSDTDALLSDAAYEPREVKEQTTKSATIYTDDFKVTVADAVEIEVGEHKTLMAGEHIRIEPIRSTGDFAETVASAHFQHLESETSRRECVLLVRSNTTSNYSLTGFTYKDITNELVMLSAESCLNKSPKQTVINLLLTIPSQMPISIKLPIKLTGELDNFPRPVIAIGQPLTVITDSDTPITLSHIQLTNSDMDPTKVYLYTKSGTLHWKYDCNSVVKVFSFYNIIHDDIVYHNHNGDLNPIELLVINLNHLEFDFNSDHVQRFVESIILSESSPLMQYIRYDNPDRITAEPLSLQINGDELYSYVSSTEKIFSRAPSAEELTRVRSGEMGFFLTPKHLLSFQLTTTYLLDPRMHDRRIIINMKTGETVTRFTQEDINRLRLALVVYSNPLQTKITPVGIQKTRMEIGFDVGIIPTISGSNYPENITLYGPGSSHTMKALIRKEFPTSMCNEIKARREFKTSSLDYVSDSPHNEGLNQERIHVCNEIKARIPDLKVQRTQSSNNRETVDSGTLRHSRLAKNQKQLSVYWAQVGFDRKRYRICPKSGVLDLPLVRRGALKHRVEVYVGLDATSKRDGLEVELLSPKLVTFEADEILKHVRIRVSMNEELDAEKSSFSVAVKAPSAAVLDTNSEAIVIINHKVKCHTLPYFTVFNASETGGERSGQDRRSNRMSLQDWLVSNSIPDSNALNKAYLKSMRRRKRILTYNCDPGWTLYESRCYRMYQNANKTWLEARDHCEAEHGYLASIPDTATSNWMKSLLNPHTKSFWIGLHKPVMNGGWIWHSMEQTSFTNWDSGFPRRQRGKRSLKARRRRLFRRQSSPARKLHRVPITTWRSSAAYNLRRHRRSLTEKISPRDEGLRTVCVALEPHRNMTWRNTPCVMSPKLSFICMKNPN</sequence>
<dbReference type="CDD" id="cd00037">
    <property type="entry name" value="CLECT"/>
    <property type="match status" value="1"/>
</dbReference>
<evidence type="ECO:0000256" key="3">
    <source>
        <dbReference type="ARBA" id="ARBA00023180"/>
    </source>
</evidence>
<keyword evidence="2" id="KW-0677">Repeat</keyword>
<evidence type="ECO:0000313" key="7">
    <source>
        <dbReference type="Proteomes" id="UP000278807"/>
    </source>
</evidence>
<dbReference type="SMART" id="SM00034">
    <property type="entry name" value="CLECT"/>
    <property type="match status" value="1"/>
</dbReference>
<dbReference type="EMBL" id="UZAE01013325">
    <property type="protein sequence ID" value="VDO09292.1"/>
    <property type="molecule type" value="Genomic_DNA"/>
</dbReference>
<feature type="repeat" description="CSPG" evidence="4">
    <location>
        <begin position="915"/>
        <end position="1014"/>
    </location>
</feature>
<dbReference type="PROSITE" id="PS50041">
    <property type="entry name" value="C_TYPE_LECTIN_2"/>
    <property type="match status" value="1"/>
</dbReference>
<dbReference type="InterPro" id="IPR039005">
    <property type="entry name" value="CSPG_rpt"/>
</dbReference>
<dbReference type="InterPro" id="IPR016186">
    <property type="entry name" value="C-type_lectin-like/link_sf"/>
</dbReference>
<gene>
    <name evidence="6" type="ORF">HNAJ_LOCUS11003</name>
</gene>
<proteinExistence type="predicted"/>
<dbReference type="InterPro" id="IPR001304">
    <property type="entry name" value="C-type_lectin-like"/>
</dbReference>
<dbReference type="PANTHER" id="PTHR45739:SF8">
    <property type="entry name" value="FRAS1-RELATED EXTRACELLULAR MATRIX PROTEIN 1"/>
    <property type="match status" value="1"/>
</dbReference>
<evidence type="ECO:0000256" key="1">
    <source>
        <dbReference type="ARBA" id="ARBA00022729"/>
    </source>
</evidence>
<protein>
    <submittedName>
        <fullName evidence="8">C-type lectin domain-containing protein</fullName>
    </submittedName>
</protein>